<evidence type="ECO:0000313" key="3">
    <source>
        <dbReference type="Proteomes" id="UP000007800"/>
    </source>
</evidence>
<evidence type="ECO:0008006" key="4">
    <source>
        <dbReference type="Google" id="ProtNLM"/>
    </source>
</evidence>
<protein>
    <recommendedName>
        <fullName evidence="4">Senescence domain-containing protein</fullName>
    </recommendedName>
</protein>
<name>C5LIZ0_PERM5</name>
<feature type="signal peptide" evidence="1">
    <location>
        <begin position="1"/>
        <end position="20"/>
    </location>
</feature>
<dbReference type="AlphaFoldDB" id="C5LIZ0"/>
<gene>
    <name evidence="2" type="ORF">Pmar_PMAR000562</name>
</gene>
<dbReference type="InParanoid" id="C5LIZ0"/>
<dbReference type="Proteomes" id="UP000007800">
    <property type="component" value="Unassembled WGS sequence"/>
</dbReference>
<dbReference type="OMA" id="YWVEAVE"/>
<feature type="chain" id="PRO_5002953107" description="Senescence domain-containing protein" evidence="1">
    <location>
        <begin position="21"/>
        <end position="196"/>
    </location>
</feature>
<evidence type="ECO:0000313" key="2">
    <source>
        <dbReference type="EMBL" id="EER03325.1"/>
    </source>
</evidence>
<keyword evidence="1" id="KW-0732">Signal</keyword>
<accession>C5LIZ0</accession>
<keyword evidence="3" id="KW-1185">Reference proteome</keyword>
<dbReference type="RefSeq" id="XP_002771509.1">
    <property type="nucleotide sequence ID" value="XM_002771463.1"/>
</dbReference>
<organism evidence="3">
    <name type="scientific">Perkinsus marinus (strain ATCC 50983 / TXsc)</name>
    <dbReference type="NCBI Taxonomy" id="423536"/>
    <lineage>
        <taxon>Eukaryota</taxon>
        <taxon>Sar</taxon>
        <taxon>Alveolata</taxon>
        <taxon>Perkinsozoa</taxon>
        <taxon>Perkinsea</taxon>
        <taxon>Perkinsida</taxon>
        <taxon>Perkinsidae</taxon>
        <taxon>Perkinsus</taxon>
    </lineage>
</organism>
<reference evidence="2 3" key="1">
    <citation type="submission" date="2008-07" db="EMBL/GenBank/DDBJ databases">
        <authorList>
            <person name="El-Sayed N."/>
            <person name="Caler E."/>
            <person name="Inman J."/>
            <person name="Amedeo P."/>
            <person name="Hass B."/>
            <person name="Wortman J."/>
        </authorList>
    </citation>
    <scope>NUCLEOTIDE SEQUENCE [LARGE SCALE GENOMIC DNA]</scope>
    <source>
        <strain evidence="3">ATCC 50983 / TXsc</strain>
    </source>
</reference>
<dbReference type="EMBL" id="GG682245">
    <property type="protein sequence ID" value="EER03325.1"/>
    <property type="molecule type" value="Genomic_DNA"/>
</dbReference>
<dbReference type="GeneID" id="9047412"/>
<proteinExistence type="predicted"/>
<sequence length="196" mass="21692">MLFLVNRFLSILLYSYWVEAVEISHQGFFGDLFGGLWSDSKKVATKVLREDSGKFRDELVDSGDALKSTLLRHGRNAVGSLGRAFKDTWSSALDNGEDYLDNAVEAGRGVATNAGMGIARGMARARDRAASTSERLREQADRLNAIPSTIDMIHRGARNSIRAGLNTRSPWNGYNENYFPRSRRSAVHDFFGVGGE</sequence>
<evidence type="ECO:0000256" key="1">
    <source>
        <dbReference type="SAM" id="SignalP"/>
    </source>
</evidence>